<gene>
    <name evidence="1" type="ORF">Q7A36_29220</name>
</gene>
<accession>A0ABT9E8G0</accession>
<evidence type="ECO:0000313" key="2">
    <source>
        <dbReference type="Proteomes" id="UP001243009"/>
    </source>
</evidence>
<protein>
    <submittedName>
        <fullName evidence="1">Uncharacterized protein</fullName>
    </submittedName>
</protein>
<organism evidence="1 2">
    <name type="scientific">Paracraurococcus lichenis</name>
    <dbReference type="NCBI Taxonomy" id="3064888"/>
    <lineage>
        <taxon>Bacteria</taxon>
        <taxon>Pseudomonadati</taxon>
        <taxon>Pseudomonadota</taxon>
        <taxon>Alphaproteobacteria</taxon>
        <taxon>Acetobacterales</taxon>
        <taxon>Roseomonadaceae</taxon>
        <taxon>Paracraurococcus</taxon>
    </lineage>
</organism>
<comment type="caution">
    <text evidence="1">The sequence shown here is derived from an EMBL/GenBank/DDBJ whole genome shotgun (WGS) entry which is preliminary data.</text>
</comment>
<reference evidence="1 2" key="1">
    <citation type="submission" date="2023-08" db="EMBL/GenBank/DDBJ databases">
        <title>The draft genome sequence of Paracraurococcus sp. LOR1-02.</title>
        <authorList>
            <person name="Kingkaew E."/>
            <person name="Tanasupawat S."/>
        </authorList>
    </citation>
    <scope>NUCLEOTIDE SEQUENCE [LARGE SCALE GENOMIC DNA]</scope>
    <source>
        <strain evidence="1 2">LOR1-02</strain>
    </source>
</reference>
<proteinExistence type="predicted"/>
<dbReference type="EMBL" id="JAUTWS010000048">
    <property type="protein sequence ID" value="MDO9712459.1"/>
    <property type="molecule type" value="Genomic_DNA"/>
</dbReference>
<sequence length="502" mass="53636">MIILVAVAGLAAGVSTTYRWATGAGFIDASARVYEPRVVQAGNYTRSLVAPTRNSGRSEVGYGEVVINNQDGALDGLKDVAFDSRDILITYQDGTVILRGACGGFELRRDQVVFRVRDRQAVVANRLLVEENYGGTNSLPAGLDGTANDIKGQTKPRAYGKVRVAEVVTVNTSREIHQLSVRGITSVDAVQDGGAAITAGTAYATLADVQVTAPSAGTYRAYVGSSTEGAYIRTGSSPVRILTADMSEGATTADRTVAQIMTRILQNAGLSAGEILGASAVDAVAGWVAGYFSGAGESVTVGQAMDDLAASIHGYWIGGRDGSIRLGVLRAPTGTPVLTIESWMVLNDGTAIERVVNDDEGLPYWRVSVQYQRVWRTQSRDQLAGVARAEQERLGLDYRTTATHEDSTIRTTYPLSKELVITTLLDSETDAIALREALWPIYSVVRDTFKVMIPTSYAAAVDLGDVVQLTVPRFGLAAGKLFRVTGIAEDLQRNRSELTLWG</sequence>
<name>A0ABT9E8G0_9PROT</name>
<keyword evidence="2" id="KW-1185">Reference proteome</keyword>
<dbReference type="RefSeq" id="WP_305107315.1">
    <property type="nucleotide sequence ID" value="NZ_JAUTWS010000048.1"/>
</dbReference>
<dbReference type="Proteomes" id="UP001243009">
    <property type="component" value="Unassembled WGS sequence"/>
</dbReference>
<evidence type="ECO:0000313" key="1">
    <source>
        <dbReference type="EMBL" id="MDO9712459.1"/>
    </source>
</evidence>